<feature type="domain" description="RNA polymerase sigma-70 region 2" evidence="5">
    <location>
        <begin position="21"/>
        <end position="87"/>
    </location>
</feature>
<dbReference type="InterPro" id="IPR036388">
    <property type="entry name" value="WH-like_DNA-bd_sf"/>
</dbReference>
<comment type="caution">
    <text evidence="7">The sequence shown here is derived from an EMBL/GenBank/DDBJ whole genome shotgun (WGS) entry which is preliminary data.</text>
</comment>
<dbReference type="AlphaFoldDB" id="A0A7C8HES4"/>
<keyword evidence="4" id="KW-0804">Transcription</keyword>
<accession>A0A7C8HES4</accession>
<organism evidence="7 8">
    <name type="scientific">Defluviitalea raffinosedens</name>
    <dbReference type="NCBI Taxonomy" id="1450156"/>
    <lineage>
        <taxon>Bacteria</taxon>
        <taxon>Bacillati</taxon>
        <taxon>Bacillota</taxon>
        <taxon>Clostridia</taxon>
        <taxon>Lachnospirales</taxon>
        <taxon>Defluviitaleaceae</taxon>
        <taxon>Defluviitalea</taxon>
    </lineage>
</organism>
<keyword evidence="2" id="KW-0805">Transcription regulation</keyword>
<dbReference type="RefSeq" id="WP_158741176.1">
    <property type="nucleotide sequence ID" value="NZ_JAFBEP010000016.1"/>
</dbReference>
<dbReference type="SUPFAM" id="SSF88659">
    <property type="entry name" value="Sigma3 and sigma4 domains of RNA polymerase sigma factors"/>
    <property type="match status" value="1"/>
</dbReference>
<dbReference type="Gene3D" id="1.10.1740.10">
    <property type="match status" value="1"/>
</dbReference>
<evidence type="ECO:0000256" key="2">
    <source>
        <dbReference type="ARBA" id="ARBA00023015"/>
    </source>
</evidence>
<feature type="domain" description="RNA polymerase sigma factor 70 region 4 type 2" evidence="6">
    <location>
        <begin position="117"/>
        <end position="169"/>
    </location>
</feature>
<dbReference type="InterPro" id="IPR039425">
    <property type="entry name" value="RNA_pol_sigma-70-like"/>
</dbReference>
<keyword evidence="3" id="KW-0731">Sigma factor</keyword>
<name>A0A7C8HES4_9FIRM</name>
<dbReference type="PANTHER" id="PTHR43133">
    <property type="entry name" value="RNA POLYMERASE ECF-TYPE SIGMA FACTO"/>
    <property type="match status" value="1"/>
</dbReference>
<sequence>MEDYEIIQCCLQGKKEMFEELVSRYKNLVYSIILRMTNDSEEANDLAQEVFIKVYRNLDKYEPTYKFSTWIMRITTNLVIDSRRKQKQSTISVEEMPYEPSTEGGPEEAYLRQEKSNEVMDALNALPDMYRIPIILFHQQGLSYQEISDVINEPLSKVKNRIFRARKMLKEYLLNSKEGGIYGM</sequence>
<comment type="similarity">
    <text evidence="1">Belongs to the sigma-70 factor family. ECF subfamily.</text>
</comment>
<evidence type="ECO:0000259" key="5">
    <source>
        <dbReference type="Pfam" id="PF04542"/>
    </source>
</evidence>
<dbReference type="CDD" id="cd06171">
    <property type="entry name" value="Sigma70_r4"/>
    <property type="match status" value="1"/>
</dbReference>
<reference evidence="7 8" key="1">
    <citation type="submission" date="2019-12" db="EMBL/GenBank/DDBJ databases">
        <title>Defluviitalea raffinosedens, isolated from a biogas fermenter, genome sequencing and characterization.</title>
        <authorList>
            <person name="Rettenmaier R."/>
            <person name="Schneider M."/>
            <person name="Neuhaus K."/>
            <person name="Liebl W."/>
            <person name="Zverlov V."/>
        </authorList>
    </citation>
    <scope>NUCLEOTIDE SEQUENCE [LARGE SCALE GENOMIC DNA]</scope>
    <source>
        <strain evidence="7 8">249c-K6</strain>
    </source>
</reference>
<dbReference type="OrthoDB" id="9784984at2"/>
<evidence type="ECO:0000313" key="8">
    <source>
        <dbReference type="Proteomes" id="UP000483018"/>
    </source>
</evidence>
<proteinExistence type="inferred from homology"/>
<dbReference type="Gene3D" id="1.10.10.10">
    <property type="entry name" value="Winged helix-like DNA-binding domain superfamily/Winged helix DNA-binding domain"/>
    <property type="match status" value="1"/>
</dbReference>
<gene>
    <name evidence="7" type="ORF">GND95_10800</name>
</gene>
<dbReference type="InterPro" id="IPR014284">
    <property type="entry name" value="RNA_pol_sigma-70_dom"/>
</dbReference>
<evidence type="ECO:0000256" key="4">
    <source>
        <dbReference type="ARBA" id="ARBA00023163"/>
    </source>
</evidence>
<protein>
    <submittedName>
        <fullName evidence="7">Sigma-70 family RNA polymerase sigma factor</fullName>
    </submittedName>
</protein>
<dbReference type="Pfam" id="PF08281">
    <property type="entry name" value="Sigma70_r4_2"/>
    <property type="match status" value="1"/>
</dbReference>
<dbReference type="Pfam" id="PF04542">
    <property type="entry name" value="Sigma70_r2"/>
    <property type="match status" value="1"/>
</dbReference>
<dbReference type="GO" id="GO:0006352">
    <property type="term" value="P:DNA-templated transcription initiation"/>
    <property type="evidence" value="ECO:0007669"/>
    <property type="project" value="InterPro"/>
</dbReference>
<dbReference type="SUPFAM" id="SSF88946">
    <property type="entry name" value="Sigma2 domain of RNA polymerase sigma factors"/>
    <property type="match status" value="1"/>
</dbReference>
<dbReference type="InterPro" id="IPR013325">
    <property type="entry name" value="RNA_pol_sigma_r2"/>
</dbReference>
<dbReference type="PANTHER" id="PTHR43133:SF51">
    <property type="entry name" value="RNA POLYMERASE SIGMA FACTOR"/>
    <property type="match status" value="1"/>
</dbReference>
<dbReference type="InterPro" id="IPR013324">
    <property type="entry name" value="RNA_pol_sigma_r3/r4-like"/>
</dbReference>
<evidence type="ECO:0000313" key="7">
    <source>
        <dbReference type="EMBL" id="KAE9631998.1"/>
    </source>
</evidence>
<keyword evidence="8" id="KW-1185">Reference proteome</keyword>
<evidence type="ECO:0000259" key="6">
    <source>
        <dbReference type="Pfam" id="PF08281"/>
    </source>
</evidence>
<dbReference type="GO" id="GO:0003677">
    <property type="term" value="F:DNA binding"/>
    <property type="evidence" value="ECO:0007669"/>
    <property type="project" value="InterPro"/>
</dbReference>
<dbReference type="EMBL" id="WSLF01000011">
    <property type="protein sequence ID" value="KAE9631998.1"/>
    <property type="molecule type" value="Genomic_DNA"/>
</dbReference>
<evidence type="ECO:0000256" key="3">
    <source>
        <dbReference type="ARBA" id="ARBA00023082"/>
    </source>
</evidence>
<evidence type="ECO:0000256" key="1">
    <source>
        <dbReference type="ARBA" id="ARBA00010641"/>
    </source>
</evidence>
<dbReference type="GO" id="GO:0016987">
    <property type="term" value="F:sigma factor activity"/>
    <property type="evidence" value="ECO:0007669"/>
    <property type="project" value="UniProtKB-KW"/>
</dbReference>
<dbReference type="Proteomes" id="UP000483018">
    <property type="component" value="Unassembled WGS sequence"/>
</dbReference>
<dbReference type="NCBIfam" id="TIGR02937">
    <property type="entry name" value="sigma70-ECF"/>
    <property type="match status" value="1"/>
</dbReference>
<dbReference type="InterPro" id="IPR013249">
    <property type="entry name" value="RNA_pol_sigma70_r4_t2"/>
</dbReference>
<dbReference type="InterPro" id="IPR007627">
    <property type="entry name" value="RNA_pol_sigma70_r2"/>
</dbReference>